<feature type="region of interest" description="Disordered" evidence="1">
    <location>
        <begin position="128"/>
        <end position="172"/>
    </location>
</feature>
<dbReference type="EMBL" id="BGPR01006500">
    <property type="protein sequence ID" value="GBN19513.1"/>
    <property type="molecule type" value="Genomic_DNA"/>
</dbReference>
<sequence>MAFNLNEDDIVDSIAECGEDTSLADIHLHYGLLARKEPTERATEWMIKLQAMTANKYGENTIPGIHLYMDIVKSGNIVHPPNTNKNSIPITFDLELTSTNQSTDVNMEETQTSSINEIEIHSIADDSSNYETENDEDFQQVKNRKRKKSKTNIEETNQVKKPTNPNIKNDANPPIELKNIFNGLEIQTDKIIHPNIPPLSFLRKLLITN</sequence>
<dbReference type="Proteomes" id="UP000499080">
    <property type="component" value="Unassembled WGS sequence"/>
</dbReference>
<accession>A0A4Y2LZE9</accession>
<protein>
    <submittedName>
        <fullName evidence="2">Uncharacterized protein</fullName>
    </submittedName>
</protein>
<gene>
    <name evidence="2" type="ORF">AVEN_255802_1</name>
</gene>
<organism evidence="2 3">
    <name type="scientific">Araneus ventricosus</name>
    <name type="common">Orbweaver spider</name>
    <name type="synonym">Epeira ventricosa</name>
    <dbReference type="NCBI Taxonomy" id="182803"/>
    <lineage>
        <taxon>Eukaryota</taxon>
        <taxon>Metazoa</taxon>
        <taxon>Ecdysozoa</taxon>
        <taxon>Arthropoda</taxon>
        <taxon>Chelicerata</taxon>
        <taxon>Arachnida</taxon>
        <taxon>Araneae</taxon>
        <taxon>Araneomorphae</taxon>
        <taxon>Entelegynae</taxon>
        <taxon>Araneoidea</taxon>
        <taxon>Araneidae</taxon>
        <taxon>Araneus</taxon>
    </lineage>
</organism>
<proteinExistence type="predicted"/>
<comment type="caution">
    <text evidence="2">The sequence shown here is derived from an EMBL/GenBank/DDBJ whole genome shotgun (WGS) entry which is preliminary data.</text>
</comment>
<reference evidence="2 3" key="1">
    <citation type="journal article" date="2019" name="Sci. Rep.">
        <title>Orb-weaving spider Araneus ventricosus genome elucidates the spidroin gene catalogue.</title>
        <authorList>
            <person name="Kono N."/>
            <person name="Nakamura H."/>
            <person name="Ohtoshi R."/>
            <person name="Moran D.A.P."/>
            <person name="Shinohara A."/>
            <person name="Yoshida Y."/>
            <person name="Fujiwara M."/>
            <person name="Mori M."/>
            <person name="Tomita M."/>
            <person name="Arakawa K."/>
        </authorList>
    </citation>
    <scope>NUCLEOTIDE SEQUENCE [LARGE SCALE GENOMIC DNA]</scope>
</reference>
<dbReference type="AlphaFoldDB" id="A0A4Y2LZE9"/>
<evidence type="ECO:0000313" key="2">
    <source>
        <dbReference type="EMBL" id="GBN19513.1"/>
    </source>
</evidence>
<feature type="compositionally biased region" description="Polar residues" evidence="1">
    <location>
        <begin position="154"/>
        <end position="169"/>
    </location>
</feature>
<evidence type="ECO:0000256" key="1">
    <source>
        <dbReference type="SAM" id="MobiDB-lite"/>
    </source>
</evidence>
<evidence type="ECO:0000313" key="3">
    <source>
        <dbReference type="Proteomes" id="UP000499080"/>
    </source>
</evidence>
<name>A0A4Y2LZE9_ARAVE</name>
<keyword evidence="3" id="KW-1185">Reference proteome</keyword>